<dbReference type="RefSeq" id="WP_241036581.1">
    <property type="nucleotide sequence ID" value="NZ_BAAAJF010000039.1"/>
</dbReference>
<keyword evidence="2" id="KW-1185">Reference proteome</keyword>
<comment type="caution">
    <text evidence="1">The sequence shown here is derived from an EMBL/GenBank/DDBJ whole genome shotgun (WGS) entry which is preliminary data.</text>
</comment>
<reference evidence="1 2" key="1">
    <citation type="submission" date="2022-03" db="EMBL/GenBank/DDBJ databases">
        <title>Pseudonocardia alaer sp. nov., a novel actinomycete isolated from reed forest soil.</title>
        <authorList>
            <person name="Wang L."/>
        </authorList>
    </citation>
    <scope>NUCLEOTIDE SEQUENCE [LARGE SCALE GENOMIC DNA]</scope>
    <source>
        <strain evidence="1 2">Y-16303</strain>
    </source>
</reference>
<gene>
    <name evidence="1" type="ORF">MMF94_12735</name>
</gene>
<dbReference type="EMBL" id="JAKXMK010000010">
    <property type="protein sequence ID" value="MCH6166549.1"/>
    <property type="molecule type" value="Genomic_DNA"/>
</dbReference>
<evidence type="ECO:0000313" key="1">
    <source>
        <dbReference type="EMBL" id="MCH6166549.1"/>
    </source>
</evidence>
<proteinExistence type="predicted"/>
<dbReference type="InterPro" id="IPR036291">
    <property type="entry name" value="NAD(P)-bd_dom_sf"/>
</dbReference>
<dbReference type="SUPFAM" id="SSF51735">
    <property type="entry name" value="NAD(P)-binding Rossmann-fold domains"/>
    <property type="match status" value="1"/>
</dbReference>
<protein>
    <recommendedName>
        <fullName evidence="3">Short subunit dehydrogenase</fullName>
    </recommendedName>
</protein>
<name>A0ABS9TDD3_9PSEU</name>
<dbReference type="Gene3D" id="3.40.50.720">
    <property type="entry name" value="NAD(P)-binding Rossmann-like Domain"/>
    <property type="match status" value="1"/>
</dbReference>
<organism evidence="1 2">
    <name type="scientific">Pseudonocardia alaniniphila</name>
    <dbReference type="NCBI Taxonomy" id="75291"/>
    <lineage>
        <taxon>Bacteria</taxon>
        <taxon>Bacillati</taxon>
        <taxon>Actinomycetota</taxon>
        <taxon>Actinomycetes</taxon>
        <taxon>Pseudonocardiales</taxon>
        <taxon>Pseudonocardiaceae</taxon>
        <taxon>Pseudonocardia</taxon>
    </lineage>
</organism>
<dbReference type="Proteomes" id="UP001299970">
    <property type="component" value="Unassembled WGS sequence"/>
</dbReference>
<evidence type="ECO:0000313" key="2">
    <source>
        <dbReference type="Proteomes" id="UP001299970"/>
    </source>
</evidence>
<evidence type="ECO:0008006" key="3">
    <source>
        <dbReference type="Google" id="ProtNLM"/>
    </source>
</evidence>
<accession>A0ABS9TDD3</accession>
<sequence length="133" mass="14381">MVRPGVAKGYFAARASTTFARDVLGNAGTVAEVASRRASERTLSYLLIRSLTESLARSDNARVITVSSVLHRGGRFDWADPQRAHRYSKLSAFAQSQLALTIFTTSLSESVTAVSVDPGPTDPQILRVRALES</sequence>